<dbReference type="InterPro" id="IPR019886">
    <property type="entry name" value="Na_symporter_ssu"/>
</dbReference>
<feature type="region of interest" description="Disordered" evidence="1">
    <location>
        <begin position="117"/>
        <end position="145"/>
    </location>
</feature>
<feature type="transmembrane region" description="Helical" evidence="2">
    <location>
        <begin position="76"/>
        <end position="97"/>
    </location>
</feature>
<dbReference type="AlphaFoldDB" id="A0AAW7RJU3"/>
<name>A0AAW7RJU3_BURGA</name>
<gene>
    <name evidence="4" type="ORF">DM48_7001</name>
</gene>
<dbReference type="NCBIfam" id="TIGR03647">
    <property type="entry name" value="Na_symport_sm"/>
    <property type="match status" value="1"/>
</dbReference>
<keyword evidence="2" id="KW-0472">Membrane</keyword>
<sequence length="145" mass="15959">MTAAPRSPSTTTSTSRHFSDPPPVPDRLARAHARYWRFNVGLIAVLMAIGFAVSFLVPLFAPSLAALRLGGFSLPFYLGAQGAILVYLLLIAVYVLLMQRADRRLRRDYAACADEPDTGAVADDQPRRADGWHDRLDDEADRDAC</sequence>
<organism evidence="4 5">
    <name type="scientific">Burkholderia gladioli</name>
    <name type="common">Pseudomonas marginata</name>
    <name type="synonym">Phytomonas marginata</name>
    <dbReference type="NCBI Taxonomy" id="28095"/>
    <lineage>
        <taxon>Bacteria</taxon>
        <taxon>Pseudomonadati</taxon>
        <taxon>Pseudomonadota</taxon>
        <taxon>Betaproteobacteria</taxon>
        <taxon>Burkholderiales</taxon>
        <taxon>Burkholderiaceae</taxon>
        <taxon>Burkholderia</taxon>
    </lineage>
</organism>
<dbReference type="KEGG" id="bgo:BM43_320"/>
<keyword evidence="2" id="KW-1133">Transmembrane helix</keyword>
<comment type="caution">
    <text evidence="4">The sequence shown here is derived from an EMBL/GenBank/DDBJ whole genome shotgun (WGS) entry which is preliminary data.</text>
</comment>
<evidence type="ECO:0000313" key="4">
    <source>
        <dbReference type="EMBL" id="KGC11382.1"/>
    </source>
</evidence>
<feature type="transmembrane region" description="Helical" evidence="2">
    <location>
        <begin position="40"/>
        <end position="61"/>
    </location>
</feature>
<reference evidence="4 5" key="1">
    <citation type="submission" date="2014-04" db="EMBL/GenBank/DDBJ databases">
        <authorList>
            <person name="Bishop-Lilly K.A."/>
            <person name="Broomall S.M."/>
            <person name="Chain P.S."/>
            <person name="Chertkov O."/>
            <person name="Coyne S.R."/>
            <person name="Daligault H.E."/>
            <person name="Davenport K.W."/>
            <person name="Erkkila T."/>
            <person name="Frey K.G."/>
            <person name="Gibbons H.S."/>
            <person name="Gu W."/>
            <person name="Jaissle J."/>
            <person name="Johnson S.L."/>
            <person name="Koroleva G.I."/>
            <person name="Ladner J.T."/>
            <person name="Lo C.-C."/>
            <person name="Minogue T.D."/>
            <person name="Munk C."/>
            <person name="Palacios G.F."/>
            <person name="Redden C.L."/>
            <person name="Rosenzweig C.N."/>
            <person name="Scholz M.B."/>
            <person name="Teshima H."/>
            <person name="Xu Y."/>
        </authorList>
    </citation>
    <scope>NUCLEOTIDE SEQUENCE [LARGE SCALE GENOMIC DNA]</scope>
    <source>
        <strain evidence="5">gladioli</strain>
    </source>
</reference>
<feature type="compositionally biased region" description="Low complexity" evidence="1">
    <location>
        <begin position="1"/>
        <end position="16"/>
    </location>
</feature>
<dbReference type="Pfam" id="PF13937">
    <property type="entry name" value="DUF4212"/>
    <property type="match status" value="1"/>
</dbReference>
<dbReference type="RefSeq" id="WP_080742279.1">
    <property type="nucleotide sequence ID" value="NZ_CADEPX010000028.1"/>
</dbReference>
<feature type="compositionally biased region" description="Basic and acidic residues" evidence="1">
    <location>
        <begin position="124"/>
        <end position="145"/>
    </location>
</feature>
<dbReference type="EMBL" id="JPGG01000017">
    <property type="protein sequence ID" value="KGC11382.1"/>
    <property type="molecule type" value="Genomic_DNA"/>
</dbReference>
<evidence type="ECO:0000256" key="1">
    <source>
        <dbReference type="SAM" id="MobiDB-lite"/>
    </source>
</evidence>
<evidence type="ECO:0000313" key="5">
    <source>
        <dbReference type="Proteomes" id="UP000029590"/>
    </source>
</evidence>
<accession>A0AAW7RJU3</accession>
<feature type="region of interest" description="Disordered" evidence="1">
    <location>
        <begin position="1"/>
        <end position="23"/>
    </location>
</feature>
<keyword evidence="2" id="KW-0812">Transmembrane</keyword>
<protein>
    <submittedName>
        <fullName evidence="4">Solute:sodium symporter small subunit domain protein</fullName>
    </submittedName>
</protein>
<dbReference type="Proteomes" id="UP000029590">
    <property type="component" value="Unassembled WGS sequence"/>
</dbReference>
<proteinExistence type="predicted"/>
<dbReference type="GeneID" id="66458589"/>
<evidence type="ECO:0000256" key="2">
    <source>
        <dbReference type="SAM" id="Phobius"/>
    </source>
</evidence>
<evidence type="ECO:0000259" key="3">
    <source>
        <dbReference type="Pfam" id="PF13937"/>
    </source>
</evidence>
<feature type="domain" description="Sodium symporter small subunit" evidence="3">
    <location>
        <begin position="33"/>
        <end position="104"/>
    </location>
</feature>